<dbReference type="EMBL" id="CM044703">
    <property type="protein sequence ID" value="KAI5673886.1"/>
    <property type="molecule type" value="Genomic_DNA"/>
</dbReference>
<accession>A0ACC0BMS1</accession>
<keyword evidence="2" id="KW-1185">Reference proteome</keyword>
<name>A0ACC0BMS1_CATRO</name>
<reference evidence="2" key="1">
    <citation type="journal article" date="2023" name="Nat. Plants">
        <title>Single-cell RNA sequencing provides a high-resolution roadmap for understanding the multicellular compartmentation of specialized metabolism.</title>
        <authorList>
            <person name="Sun S."/>
            <person name="Shen X."/>
            <person name="Li Y."/>
            <person name="Li Y."/>
            <person name="Wang S."/>
            <person name="Li R."/>
            <person name="Zhang H."/>
            <person name="Shen G."/>
            <person name="Guo B."/>
            <person name="Wei J."/>
            <person name="Xu J."/>
            <person name="St-Pierre B."/>
            <person name="Chen S."/>
            <person name="Sun C."/>
        </authorList>
    </citation>
    <scope>NUCLEOTIDE SEQUENCE [LARGE SCALE GENOMIC DNA]</scope>
</reference>
<evidence type="ECO:0000313" key="2">
    <source>
        <dbReference type="Proteomes" id="UP001060085"/>
    </source>
</evidence>
<comment type="caution">
    <text evidence="1">The sequence shown here is derived from an EMBL/GenBank/DDBJ whole genome shotgun (WGS) entry which is preliminary data.</text>
</comment>
<sequence>MSLLYSEVGVQWEIINMENDAFQCDSTPRKITSRRWQPGTERVHSTTGKQGEFFRHAKDDRSSKGSVVNRKYRGRNVGQNLSYFFDRFGQKVMGRGDMGKESSDMHGLRFTVLQQILEVEEKKMRIMWIFLRENVAVVKFK</sequence>
<gene>
    <name evidence="1" type="ORF">M9H77_14250</name>
</gene>
<dbReference type="Proteomes" id="UP001060085">
    <property type="component" value="Linkage Group LG03"/>
</dbReference>
<proteinExistence type="predicted"/>
<organism evidence="1 2">
    <name type="scientific">Catharanthus roseus</name>
    <name type="common">Madagascar periwinkle</name>
    <name type="synonym">Vinca rosea</name>
    <dbReference type="NCBI Taxonomy" id="4058"/>
    <lineage>
        <taxon>Eukaryota</taxon>
        <taxon>Viridiplantae</taxon>
        <taxon>Streptophyta</taxon>
        <taxon>Embryophyta</taxon>
        <taxon>Tracheophyta</taxon>
        <taxon>Spermatophyta</taxon>
        <taxon>Magnoliopsida</taxon>
        <taxon>eudicotyledons</taxon>
        <taxon>Gunneridae</taxon>
        <taxon>Pentapetalae</taxon>
        <taxon>asterids</taxon>
        <taxon>lamiids</taxon>
        <taxon>Gentianales</taxon>
        <taxon>Apocynaceae</taxon>
        <taxon>Rauvolfioideae</taxon>
        <taxon>Vinceae</taxon>
        <taxon>Catharanthinae</taxon>
        <taxon>Catharanthus</taxon>
    </lineage>
</organism>
<evidence type="ECO:0000313" key="1">
    <source>
        <dbReference type="EMBL" id="KAI5673886.1"/>
    </source>
</evidence>
<protein>
    <submittedName>
        <fullName evidence="1">Uncharacterized protein</fullName>
    </submittedName>
</protein>